<dbReference type="AlphaFoldDB" id="A0AAD9WNE3"/>
<feature type="region of interest" description="Disordered" evidence="1">
    <location>
        <begin position="1"/>
        <end position="50"/>
    </location>
</feature>
<feature type="compositionally biased region" description="Polar residues" evidence="1">
    <location>
        <begin position="26"/>
        <end position="47"/>
    </location>
</feature>
<evidence type="ECO:0000313" key="3">
    <source>
        <dbReference type="Proteomes" id="UP001280121"/>
    </source>
</evidence>
<evidence type="ECO:0000313" key="2">
    <source>
        <dbReference type="EMBL" id="KAK2636375.1"/>
    </source>
</evidence>
<gene>
    <name evidence="2" type="ORF">Ddye_031167</name>
</gene>
<keyword evidence="3" id="KW-1185">Reference proteome</keyword>
<feature type="compositionally biased region" description="Basic and acidic residues" evidence="1">
    <location>
        <begin position="1"/>
        <end position="25"/>
    </location>
</feature>
<proteinExistence type="predicted"/>
<reference evidence="2" key="1">
    <citation type="journal article" date="2023" name="Plant J.">
        <title>Genome sequences and population genomics provide insights into the demographic history, inbreeding, and mutation load of two 'living fossil' tree species of Dipteronia.</title>
        <authorList>
            <person name="Feng Y."/>
            <person name="Comes H.P."/>
            <person name="Chen J."/>
            <person name="Zhu S."/>
            <person name="Lu R."/>
            <person name="Zhang X."/>
            <person name="Li P."/>
            <person name="Qiu J."/>
            <person name="Olsen K.M."/>
            <person name="Qiu Y."/>
        </authorList>
    </citation>
    <scope>NUCLEOTIDE SEQUENCE</scope>
    <source>
        <strain evidence="2">KIB01</strain>
    </source>
</reference>
<dbReference type="Proteomes" id="UP001280121">
    <property type="component" value="Unassembled WGS sequence"/>
</dbReference>
<organism evidence="2 3">
    <name type="scientific">Dipteronia dyeriana</name>
    <dbReference type="NCBI Taxonomy" id="168575"/>
    <lineage>
        <taxon>Eukaryota</taxon>
        <taxon>Viridiplantae</taxon>
        <taxon>Streptophyta</taxon>
        <taxon>Embryophyta</taxon>
        <taxon>Tracheophyta</taxon>
        <taxon>Spermatophyta</taxon>
        <taxon>Magnoliopsida</taxon>
        <taxon>eudicotyledons</taxon>
        <taxon>Gunneridae</taxon>
        <taxon>Pentapetalae</taxon>
        <taxon>rosids</taxon>
        <taxon>malvids</taxon>
        <taxon>Sapindales</taxon>
        <taxon>Sapindaceae</taxon>
        <taxon>Hippocastanoideae</taxon>
        <taxon>Acereae</taxon>
        <taxon>Dipteronia</taxon>
    </lineage>
</organism>
<protein>
    <submittedName>
        <fullName evidence="2">Uncharacterized protein</fullName>
    </submittedName>
</protein>
<evidence type="ECO:0000256" key="1">
    <source>
        <dbReference type="SAM" id="MobiDB-lite"/>
    </source>
</evidence>
<accession>A0AAD9WNE3</accession>
<sequence>MRERERERLRSEERVVGDKSERDEQSSGPNPETNSGHIGPNPETNSGHIEMVSVDPDGIYFFTAISRTKVHAMSERVRARGVFSVFTIMRSHVPLNLLSQFQVTQLTYS</sequence>
<name>A0AAD9WNE3_9ROSI</name>
<comment type="caution">
    <text evidence="2">The sequence shown here is derived from an EMBL/GenBank/DDBJ whole genome shotgun (WGS) entry which is preliminary data.</text>
</comment>
<dbReference type="EMBL" id="JANJYI010000009">
    <property type="protein sequence ID" value="KAK2636375.1"/>
    <property type="molecule type" value="Genomic_DNA"/>
</dbReference>